<dbReference type="GO" id="GO:0051015">
    <property type="term" value="F:actin filament binding"/>
    <property type="evidence" value="ECO:0007669"/>
    <property type="project" value="InterPro"/>
</dbReference>
<feature type="compositionally biased region" description="Polar residues" evidence="5">
    <location>
        <begin position="586"/>
        <end position="599"/>
    </location>
</feature>
<sequence length="790" mass="86268">MAMVLPLPLHPPSPPLLIPLPNSIPFSKHPSLLPLHLLPRFPKLPSTLPLQSPPQPSKQSDRSTGNVAAAVVSTAAASFALSGLLFFFFRKYTLKRDRPLPSPQRPTKTLAPGFLRPKPDAGGLKGVVVDENGLDVLYWRKLDEDIDKRCEHCNRILKHLHTDVQHQGIVNDLSSSNGNDGSFQEMPLLPSNSVSSSVRIDDELDSRIPLRSTSVSHTALSLEARPNFSRLTQRPPKSPPPPPPPPVPAPPPPPPPLPPPPPVMKAPSPPPPPPPRPITVGSKNPAAPPPPPPGAGAGPSSRLPPTPNRTTSGRAHPRLKPLHWDKMSPINPEHSMVWDKISGGSFRVDDEMMEALFGYVATNRKSPRGGDKTASDSANSSFSSTTPPTQITLLDPRKSQNIAIVLRSLAISRQEILDALLEGRGLSSDTLEKLCRTAPTKDEEKLILAFTGHPSKLADAESFLYHILRAIPSPFERLNSMLFKYNYEPEILATKQSLQTLELACKEMKTKGIFLKLLEAILKAGNRMNAGTARGNAQAFNLTALCKLSDVKSTDGRTTLLHFVVQEVVRSEGKRCVINRNQQSMRRTTSINSGSNNPDPTRREEREREYMMLGLPVVGGLSVEFSNVKKAAGIDYELLVSTCSSLGMKVKEIGDFLNTCGSDGFVMEMKGFLEVADEELRVVREEQGRVLELVNRTTEYYQVGASKEKGANPLKLFVIVRDFLGMVDNVCVDITRNVQQKKKQVGGVGTSSSSSSVSDGKRVHARFPNLPAHFMSDNSKSSDSDSDDGF</sequence>
<dbReference type="SMART" id="SM00498">
    <property type="entry name" value="FH2"/>
    <property type="match status" value="1"/>
</dbReference>
<proteinExistence type="inferred from homology"/>
<dbReference type="PROSITE" id="PS51444">
    <property type="entry name" value="FH2"/>
    <property type="match status" value="1"/>
</dbReference>
<keyword evidence="6" id="KW-0812">Transmembrane</keyword>
<evidence type="ECO:0000256" key="2">
    <source>
        <dbReference type="ARBA" id="ARBA00022729"/>
    </source>
</evidence>
<evidence type="ECO:0000256" key="1">
    <source>
        <dbReference type="ARBA" id="ARBA00004167"/>
    </source>
</evidence>
<feature type="region of interest" description="Disordered" evidence="5">
    <location>
        <begin position="219"/>
        <end position="328"/>
    </location>
</feature>
<evidence type="ECO:0000256" key="5">
    <source>
        <dbReference type="SAM" id="MobiDB-lite"/>
    </source>
</evidence>
<feature type="compositionally biased region" description="Low complexity" evidence="5">
    <location>
        <begin position="375"/>
        <end position="389"/>
    </location>
</feature>
<dbReference type="InterPro" id="IPR042201">
    <property type="entry name" value="FH2_Formin_sf"/>
</dbReference>
<reference evidence="9" key="1">
    <citation type="submission" date="2025-08" db="UniProtKB">
        <authorList>
            <consortium name="RefSeq"/>
        </authorList>
    </citation>
    <scope>IDENTIFICATION</scope>
</reference>
<feature type="domain" description="FH2" evidence="7">
    <location>
        <begin position="309"/>
        <end position="753"/>
    </location>
</feature>
<dbReference type="PRINTS" id="PR01217">
    <property type="entry name" value="PRICHEXTENSN"/>
</dbReference>
<dbReference type="GO" id="GO:0045010">
    <property type="term" value="P:actin nucleation"/>
    <property type="evidence" value="ECO:0007669"/>
    <property type="project" value="InterPro"/>
</dbReference>
<dbReference type="RefSeq" id="XP_039131351.1">
    <property type="nucleotide sequence ID" value="XM_039275417.1"/>
</dbReference>
<dbReference type="GO" id="GO:0016020">
    <property type="term" value="C:membrane"/>
    <property type="evidence" value="ECO:0007669"/>
    <property type="project" value="UniProtKB-SubCell"/>
</dbReference>
<dbReference type="PANTHER" id="PTHR23213:SF354">
    <property type="entry name" value="FORMIN-LIKE PROTEIN 4"/>
    <property type="match status" value="1"/>
</dbReference>
<dbReference type="InterPro" id="IPR027643">
    <property type="entry name" value="Formin-like_plant"/>
</dbReference>
<accession>A0AB40BV60</accession>
<feature type="transmembrane region" description="Helical" evidence="6">
    <location>
        <begin position="67"/>
        <end position="89"/>
    </location>
</feature>
<keyword evidence="2" id="KW-0732">Signal</keyword>
<keyword evidence="6" id="KW-0472">Membrane</keyword>
<comment type="subcellular location">
    <subcellularLocation>
        <location evidence="1">Membrane</location>
        <topology evidence="1">Single-pass membrane protein</topology>
    </subcellularLocation>
</comment>
<evidence type="ECO:0000256" key="6">
    <source>
        <dbReference type="SAM" id="Phobius"/>
    </source>
</evidence>
<feature type="region of interest" description="Disordered" evidence="5">
    <location>
        <begin position="171"/>
        <end position="194"/>
    </location>
</feature>
<dbReference type="SUPFAM" id="SSF101447">
    <property type="entry name" value="Formin homology 2 domain (FH2 domain)"/>
    <property type="match status" value="1"/>
</dbReference>
<evidence type="ECO:0000256" key="4">
    <source>
        <dbReference type="RuleBase" id="RU361260"/>
    </source>
</evidence>
<protein>
    <recommendedName>
        <fullName evidence="4">Formin-like protein</fullName>
    </recommendedName>
</protein>
<feature type="region of interest" description="Disordered" evidence="5">
    <location>
        <begin position="586"/>
        <end position="605"/>
    </location>
</feature>
<dbReference type="PANTHER" id="PTHR23213">
    <property type="entry name" value="FORMIN-RELATED"/>
    <property type="match status" value="1"/>
</dbReference>
<gene>
    <name evidence="9" type="primary">LOC120267738</name>
</gene>
<dbReference type="Gene3D" id="1.20.58.2220">
    <property type="entry name" value="Formin, FH2 domain"/>
    <property type="match status" value="1"/>
</dbReference>
<dbReference type="GeneID" id="120267738"/>
<feature type="compositionally biased region" description="Pro residues" evidence="5">
    <location>
        <begin position="236"/>
        <end position="277"/>
    </location>
</feature>
<dbReference type="Pfam" id="PF02181">
    <property type="entry name" value="FH2"/>
    <property type="match status" value="1"/>
</dbReference>
<comment type="similarity">
    <text evidence="3">Belongs to the formin-like family. Class-I subfamily.</text>
</comment>
<keyword evidence="6" id="KW-1133">Transmembrane helix</keyword>
<dbReference type="Proteomes" id="UP001515500">
    <property type="component" value="Chromosome 8"/>
</dbReference>
<feature type="region of interest" description="Disordered" evidence="5">
    <location>
        <begin position="363"/>
        <end position="394"/>
    </location>
</feature>
<evidence type="ECO:0000256" key="3">
    <source>
        <dbReference type="ARBA" id="ARBA00025793"/>
    </source>
</evidence>
<evidence type="ECO:0000313" key="9">
    <source>
        <dbReference type="RefSeq" id="XP_039131351.1"/>
    </source>
</evidence>
<evidence type="ECO:0000313" key="8">
    <source>
        <dbReference type="Proteomes" id="UP001515500"/>
    </source>
</evidence>
<keyword evidence="8" id="KW-1185">Reference proteome</keyword>
<dbReference type="AlphaFoldDB" id="A0AB40BV60"/>
<dbReference type="InterPro" id="IPR015425">
    <property type="entry name" value="FH2_Formin"/>
</dbReference>
<evidence type="ECO:0000259" key="7">
    <source>
        <dbReference type="PROSITE" id="PS51444"/>
    </source>
</evidence>
<feature type="region of interest" description="Disordered" evidence="5">
    <location>
        <begin position="742"/>
        <end position="790"/>
    </location>
</feature>
<name>A0AB40BV60_DIOCR</name>
<organism evidence="8 9">
    <name type="scientific">Dioscorea cayennensis subsp. rotundata</name>
    <name type="common">White Guinea yam</name>
    <name type="synonym">Dioscorea rotundata</name>
    <dbReference type="NCBI Taxonomy" id="55577"/>
    <lineage>
        <taxon>Eukaryota</taxon>
        <taxon>Viridiplantae</taxon>
        <taxon>Streptophyta</taxon>
        <taxon>Embryophyta</taxon>
        <taxon>Tracheophyta</taxon>
        <taxon>Spermatophyta</taxon>
        <taxon>Magnoliopsida</taxon>
        <taxon>Liliopsida</taxon>
        <taxon>Dioscoreales</taxon>
        <taxon>Dioscoreaceae</taxon>
        <taxon>Dioscorea</taxon>
    </lineage>
</organism>